<dbReference type="AlphaFoldDB" id="A0A9D9NN81"/>
<protein>
    <recommendedName>
        <fullName evidence="5">Tetratricopeptide repeat protein</fullName>
    </recommendedName>
</protein>
<keyword evidence="1" id="KW-0802">TPR repeat</keyword>
<comment type="caution">
    <text evidence="3">The sequence shown here is derived from an EMBL/GenBank/DDBJ whole genome shotgun (WGS) entry which is preliminary data.</text>
</comment>
<proteinExistence type="predicted"/>
<dbReference type="InterPro" id="IPR019734">
    <property type="entry name" value="TPR_rpt"/>
</dbReference>
<dbReference type="InterPro" id="IPR011990">
    <property type="entry name" value="TPR-like_helical_dom_sf"/>
</dbReference>
<dbReference type="PROSITE" id="PS51257">
    <property type="entry name" value="PROKAR_LIPOPROTEIN"/>
    <property type="match status" value="1"/>
</dbReference>
<evidence type="ECO:0000256" key="2">
    <source>
        <dbReference type="SAM" id="SignalP"/>
    </source>
</evidence>
<gene>
    <name evidence="3" type="ORF">IAB76_01120</name>
</gene>
<organism evidence="3 4">
    <name type="scientific">Candidatus Cryptobacteroides avistercoris</name>
    <dbReference type="NCBI Taxonomy" id="2840758"/>
    <lineage>
        <taxon>Bacteria</taxon>
        <taxon>Pseudomonadati</taxon>
        <taxon>Bacteroidota</taxon>
        <taxon>Bacteroidia</taxon>
        <taxon>Bacteroidales</taxon>
        <taxon>Candidatus Cryptobacteroides</taxon>
    </lineage>
</organism>
<evidence type="ECO:0000256" key="1">
    <source>
        <dbReference type="PROSITE-ProRule" id="PRU00339"/>
    </source>
</evidence>
<dbReference type="Proteomes" id="UP000823769">
    <property type="component" value="Unassembled WGS sequence"/>
</dbReference>
<evidence type="ECO:0000313" key="3">
    <source>
        <dbReference type="EMBL" id="MBO8479702.1"/>
    </source>
</evidence>
<dbReference type="EMBL" id="JADILW010000017">
    <property type="protein sequence ID" value="MBO8479702.1"/>
    <property type="molecule type" value="Genomic_DNA"/>
</dbReference>
<accession>A0A9D9NN81</accession>
<feature type="signal peptide" evidence="2">
    <location>
        <begin position="1"/>
        <end position="21"/>
    </location>
</feature>
<reference evidence="3" key="2">
    <citation type="journal article" date="2021" name="PeerJ">
        <title>Extensive microbial diversity within the chicken gut microbiome revealed by metagenomics and culture.</title>
        <authorList>
            <person name="Gilroy R."/>
            <person name="Ravi A."/>
            <person name="Getino M."/>
            <person name="Pursley I."/>
            <person name="Horton D.L."/>
            <person name="Alikhan N.F."/>
            <person name="Baker D."/>
            <person name="Gharbi K."/>
            <person name="Hall N."/>
            <person name="Watson M."/>
            <person name="Adriaenssens E.M."/>
            <person name="Foster-Nyarko E."/>
            <person name="Jarju S."/>
            <person name="Secka A."/>
            <person name="Antonio M."/>
            <person name="Oren A."/>
            <person name="Chaudhuri R.R."/>
            <person name="La Ragione R."/>
            <person name="Hildebrand F."/>
            <person name="Pallen M.J."/>
        </authorList>
    </citation>
    <scope>NUCLEOTIDE SEQUENCE</scope>
    <source>
        <strain evidence="3">B3-1481</strain>
    </source>
</reference>
<dbReference type="PROSITE" id="PS50005">
    <property type="entry name" value="TPR"/>
    <property type="match status" value="1"/>
</dbReference>
<keyword evidence="2" id="KW-0732">Signal</keyword>
<name>A0A9D9NN81_9BACT</name>
<feature type="repeat" description="TPR" evidence="1">
    <location>
        <begin position="226"/>
        <end position="259"/>
    </location>
</feature>
<dbReference type="Gene3D" id="1.25.40.10">
    <property type="entry name" value="Tetratricopeptide repeat domain"/>
    <property type="match status" value="1"/>
</dbReference>
<feature type="chain" id="PRO_5038474231" description="Tetratricopeptide repeat protein" evidence="2">
    <location>
        <begin position="22"/>
        <end position="281"/>
    </location>
</feature>
<reference evidence="3" key="1">
    <citation type="submission" date="2020-10" db="EMBL/GenBank/DDBJ databases">
        <authorList>
            <person name="Gilroy R."/>
        </authorList>
    </citation>
    <scope>NUCLEOTIDE SEQUENCE</scope>
    <source>
        <strain evidence="3">B3-1481</strain>
    </source>
</reference>
<evidence type="ECO:0008006" key="5">
    <source>
        <dbReference type="Google" id="ProtNLM"/>
    </source>
</evidence>
<evidence type="ECO:0000313" key="4">
    <source>
        <dbReference type="Proteomes" id="UP000823769"/>
    </source>
</evidence>
<dbReference type="SUPFAM" id="SSF48452">
    <property type="entry name" value="TPR-like"/>
    <property type="match status" value="1"/>
</dbReference>
<sequence length="281" mass="32078">MMQKKIAAAALSLLACMALGAQENAADIKAEYERQVRYVGLAGVGVETIINRWEAAAPEDPEVYVARFNYWLSKSAAESVVITRPQKRYLGNDPVMTLKDSLGRDVYYFEDVNYDDEAFGEALKAIDRAIELNPQEISYRFGKITSIMDYEKESPDMTAAEILSLIDDYQARGEGWTYAGETLTQELFCQGISEYCYRFFRTASPASYEYFLEISEKMNKLYPDEVVFIDNIGSYWQVNGDSRKALRYYRKALKIDPEDYAANNNIRLIQSSQSRKGRPSK</sequence>